<dbReference type="Proteomes" id="UP000314294">
    <property type="component" value="Unassembled WGS sequence"/>
</dbReference>
<organism evidence="1 2">
    <name type="scientific">Liparis tanakae</name>
    <name type="common">Tanaka's snailfish</name>
    <dbReference type="NCBI Taxonomy" id="230148"/>
    <lineage>
        <taxon>Eukaryota</taxon>
        <taxon>Metazoa</taxon>
        <taxon>Chordata</taxon>
        <taxon>Craniata</taxon>
        <taxon>Vertebrata</taxon>
        <taxon>Euteleostomi</taxon>
        <taxon>Actinopterygii</taxon>
        <taxon>Neopterygii</taxon>
        <taxon>Teleostei</taxon>
        <taxon>Neoteleostei</taxon>
        <taxon>Acanthomorphata</taxon>
        <taxon>Eupercaria</taxon>
        <taxon>Perciformes</taxon>
        <taxon>Cottioidei</taxon>
        <taxon>Cottales</taxon>
        <taxon>Liparidae</taxon>
        <taxon>Liparis</taxon>
    </lineage>
</organism>
<dbReference type="AlphaFoldDB" id="A0A4Z2JB14"/>
<name>A0A4Z2JB14_9TELE</name>
<comment type="caution">
    <text evidence="1">The sequence shown here is derived from an EMBL/GenBank/DDBJ whole genome shotgun (WGS) entry which is preliminary data.</text>
</comment>
<reference evidence="1 2" key="1">
    <citation type="submission" date="2019-03" db="EMBL/GenBank/DDBJ databases">
        <title>First draft genome of Liparis tanakae, snailfish: a comprehensive survey of snailfish specific genes.</title>
        <authorList>
            <person name="Kim W."/>
            <person name="Song I."/>
            <person name="Jeong J.-H."/>
            <person name="Kim D."/>
            <person name="Kim S."/>
            <person name="Ryu S."/>
            <person name="Song J.Y."/>
            <person name="Lee S.K."/>
        </authorList>
    </citation>
    <scope>NUCLEOTIDE SEQUENCE [LARGE SCALE GENOMIC DNA]</scope>
    <source>
        <tissue evidence="1">Muscle</tissue>
    </source>
</reference>
<sequence>MYRFVSDHRRTALPSRALRLPITCHVVDLSGQESLLRGFGRRATIGLGRERSRGIWEAEEGWERLCLGVPWLESYSSSEVET</sequence>
<evidence type="ECO:0000313" key="2">
    <source>
        <dbReference type="Proteomes" id="UP000314294"/>
    </source>
</evidence>
<dbReference type="EMBL" id="SRLO01000011">
    <property type="protein sequence ID" value="TNN87171.1"/>
    <property type="molecule type" value="Genomic_DNA"/>
</dbReference>
<evidence type="ECO:0000313" key="1">
    <source>
        <dbReference type="EMBL" id="TNN87171.1"/>
    </source>
</evidence>
<accession>A0A4Z2JB14</accession>
<proteinExistence type="predicted"/>
<gene>
    <name evidence="1" type="ORF">EYF80_002373</name>
</gene>
<protein>
    <submittedName>
        <fullName evidence="1">Uncharacterized protein</fullName>
    </submittedName>
</protein>
<keyword evidence="2" id="KW-1185">Reference proteome</keyword>